<dbReference type="FunFam" id="3.30.300.30:FF:000007">
    <property type="entry name" value="4-coumarate--CoA ligase 2"/>
    <property type="match status" value="1"/>
</dbReference>
<dbReference type="OrthoDB" id="10253869at2759"/>
<comment type="subcellular location">
    <subcellularLocation>
        <location evidence="1">Peroxisome</location>
    </subcellularLocation>
</comment>
<dbReference type="InterPro" id="IPR042099">
    <property type="entry name" value="ANL_N_sf"/>
</dbReference>
<accession>A0A7R8V3L6</accession>
<dbReference type="AlphaFoldDB" id="A0A7R8V3L6"/>
<sequence length="372" mass="40892">CPVLGDPKDIPGAIICSSGTTGLPKGVNVSQASLVLCAEISPVRSSDILLCFSPMYWYSGVWTLIVSLMAGATRIITTEKVSSDVILRLIEEYKVTFYLSPPSQMAALLQDPNISVSRLQSIRTYLCGGSKVLPILVQRMNTYLKNGSVYIMYGMTEVGSIITVNRGNEPLESVGLAIPNMQMKIVNDEGEIVGSEVDGEVLVKPPYPFLGYYGQPDATKNVFDEDGWIHSGDVGHFGKQGYLILVDRKKDILIYRNYHYFPSEIENILVEIPDIAQTCVCGIADEDGSDLPAALIVKAQGSNLSEKDIVDHLQGRIADYKQLRGGIYFTDSIPMTASGKYQRRVVKEICTKLYKNKQGASNCIKETNVIRV</sequence>
<dbReference type="Pfam" id="PF13193">
    <property type="entry name" value="AMP-binding_C"/>
    <property type="match status" value="1"/>
</dbReference>
<dbReference type="GO" id="GO:0004467">
    <property type="term" value="F:long-chain fatty acid-CoA ligase activity"/>
    <property type="evidence" value="ECO:0007669"/>
    <property type="project" value="TreeGrafter"/>
</dbReference>
<evidence type="ECO:0008006" key="8">
    <source>
        <dbReference type="Google" id="ProtNLM"/>
    </source>
</evidence>
<evidence type="ECO:0000313" key="7">
    <source>
        <dbReference type="Proteomes" id="UP000594454"/>
    </source>
</evidence>
<reference evidence="6 7" key="1">
    <citation type="submission" date="2020-11" db="EMBL/GenBank/DDBJ databases">
        <authorList>
            <person name="Wallbank WR R."/>
            <person name="Pardo Diaz C."/>
            <person name="Kozak K."/>
            <person name="Martin S."/>
            <person name="Jiggins C."/>
            <person name="Moest M."/>
            <person name="Warren A I."/>
            <person name="Generalovic N T."/>
            <person name="Byers J.R.P. K."/>
            <person name="Montejo-Kovacevich G."/>
            <person name="Yen C E."/>
        </authorList>
    </citation>
    <scope>NUCLEOTIDE SEQUENCE [LARGE SCALE GENOMIC DNA]</scope>
</reference>
<dbReference type="InterPro" id="IPR000873">
    <property type="entry name" value="AMP-dep_synth/lig_dom"/>
</dbReference>
<dbReference type="GO" id="GO:0046949">
    <property type="term" value="P:fatty-acyl-CoA biosynthetic process"/>
    <property type="evidence" value="ECO:0007669"/>
    <property type="project" value="TreeGrafter"/>
</dbReference>
<dbReference type="InParanoid" id="A0A7R8V3L6"/>
<feature type="domain" description="AMP-dependent synthetase/ligase" evidence="4">
    <location>
        <begin position="13"/>
        <end position="213"/>
    </location>
</feature>
<feature type="domain" description="AMP-binding enzyme C-terminal" evidence="5">
    <location>
        <begin position="264"/>
        <end position="340"/>
    </location>
</feature>
<dbReference type="SUPFAM" id="SSF56801">
    <property type="entry name" value="Acetyl-CoA synthetase-like"/>
    <property type="match status" value="1"/>
</dbReference>
<keyword evidence="7" id="KW-1185">Reference proteome</keyword>
<feature type="non-terminal residue" evidence="6">
    <location>
        <position position="1"/>
    </location>
</feature>
<evidence type="ECO:0000256" key="2">
    <source>
        <dbReference type="ARBA" id="ARBA00006432"/>
    </source>
</evidence>
<dbReference type="Proteomes" id="UP000594454">
    <property type="component" value="Chromosome 5"/>
</dbReference>
<evidence type="ECO:0000256" key="1">
    <source>
        <dbReference type="ARBA" id="ARBA00004275"/>
    </source>
</evidence>
<dbReference type="InterPro" id="IPR045851">
    <property type="entry name" value="AMP-bd_C_sf"/>
</dbReference>
<evidence type="ECO:0000313" key="6">
    <source>
        <dbReference type="EMBL" id="CAD7091537.1"/>
    </source>
</evidence>
<gene>
    <name evidence="6" type="ORF">HERILL_LOCUS13952</name>
</gene>
<organism evidence="6 7">
    <name type="scientific">Hermetia illucens</name>
    <name type="common">Black soldier fly</name>
    <dbReference type="NCBI Taxonomy" id="343691"/>
    <lineage>
        <taxon>Eukaryota</taxon>
        <taxon>Metazoa</taxon>
        <taxon>Ecdysozoa</taxon>
        <taxon>Arthropoda</taxon>
        <taxon>Hexapoda</taxon>
        <taxon>Insecta</taxon>
        <taxon>Pterygota</taxon>
        <taxon>Neoptera</taxon>
        <taxon>Endopterygota</taxon>
        <taxon>Diptera</taxon>
        <taxon>Brachycera</taxon>
        <taxon>Stratiomyomorpha</taxon>
        <taxon>Stratiomyidae</taxon>
        <taxon>Hermetiinae</taxon>
        <taxon>Hermetia</taxon>
    </lineage>
</organism>
<dbReference type="Pfam" id="PF00501">
    <property type="entry name" value="AMP-binding"/>
    <property type="match status" value="1"/>
</dbReference>
<dbReference type="InterPro" id="IPR025110">
    <property type="entry name" value="AMP-bd_C"/>
</dbReference>
<evidence type="ECO:0000259" key="4">
    <source>
        <dbReference type="Pfam" id="PF00501"/>
    </source>
</evidence>
<dbReference type="EMBL" id="LR899013">
    <property type="protein sequence ID" value="CAD7091537.1"/>
    <property type="molecule type" value="Genomic_DNA"/>
</dbReference>
<dbReference type="InterPro" id="IPR020845">
    <property type="entry name" value="AMP-binding_CS"/>
</dbReference>
<dbReference type="Gene3D" id="3.40.50.12780">
    <property type="entry name" value="N-terminal domain of ligase-like"/>
    <property type="match status" value="1"/>
</dbReference>
<evidence type="ECO:0000256" key="3">
    <source>
        <dbReference type="ARBA" id="ARBA00023140"/>
    </source>
</evidence>
<dbReference type="PROSITE" id="PS00455">
    <property type="entry name" value="AMP_BINDING"/>
    <property type="match status" value="1"/>
</dbReference>
<name>A0A7R8V3L6_HERIL</name>
<keyword evidence="3" id="KW-0576">Peroxisome</keyword>
<comment type="similarity">
    <text evidence="2">Belongs to the ATP-dependent AMP-binding enzyme family.</text>
</comment>
<dbReference type="GO" id="GO:0005777">
    <property type="term" value="C:peroxisome"/>
    <property type="evidence" value="ECO:0007669"/>
    <property type="project" value="UniProtKB-SubCell"/>
</dbReference>
<protein>
    <recommendedName>
        <fullName evidence="8">Acyl-coa synthetase</fullName>
    </recommendedName>
</protein>
<proteinExistence type="inferred from homology"/>
<dbReference type="Gene3D" id="3.30.300.30">
    <property type="match status" value="1"/>
</dbReference>
<dbReference type="PANTHER" id="PTHR24096:SF353">
    <property type="entry name" value="GH16244P-RELATED"/>
    <property type="match status" value="1"/>
</dbReference>
<evidence type="ECO:0000259" key="5">
    <source>
        <dbReference type="Pfam" id="PF13193"/>
    </source>
</evidence>
<dbReference type="PANTHER" id="PTHR24096">
    <property type="entry name" value="LONG-CHAIN-FATTY-ACID--COA LIGASE"/>
    <property type="match status" value="1"/>
</dbReference>